<dbReference type="FunFam" id="3.40.1190.20:FF:000010">
    <property type="entry name" value="Ribokinase"/>
    <property type="match status" value="1"/>
</dbReference>
<dbReference type="GO" id="GO:0005524">
    <property type="term" value="F:ATP binding"/>
    <property type="evidence" value="ECO:0007669"/>
    <property type="project" value="UniProtKB-UniRule"/>
</dbReference>
<evidence type="ECO:0000259" key="11">
    <source>
        <dbReference type="PROSITE" id="PS50041"/>
    </source>
</evidence>
<keyword evidence="10" id="KW-0539">Nucleus</keyword>
<dbReference type="InterPro" id="IPR016187">
    <property type="entry name" value="CTDL_fold"/>
</dbReference>
<evidence type="ECO:0000256" key="3">
    <source>
        <dbReference type="ARBA" id="ARBA00022723"/>
    </source>
</evidence>
<feature type="binding site" evidence="10">
    <location>
        <position position="473"/>
    </location>
    <ligand>
        <name>substrate</name>
    </ligand>
</feature>
<dbReference type="InterPro" id="IPR011877">
    <property type="entry name" value="Ribokinase"/>
</dbReference>
<dbReference type="GO" id="GO:0019303">
    <property type="term" value="P:D-ribose catabolic process"/>
    <property type="evidence" value="ECO:0007669"/>
    <property type="project" value="UniProtKB-UniRule"/>
</dbReference>
<feature type="binding site" evidence="10">
    <location>
        <begin position="439"/>
        <end position="444"/>
    </location>
    <ligand>
        <name>ATP</name>
        <dbReference type="ChEBI" id="CHEBI:30616"/>
    </ligand>
</feature>
<comment type="similarity">
    <text evidence="10">Belongs to the carbohydrate kinase PfkB family. Ribokinase subfamily.</text>
</comment>
<dbReference type="Pfam" id="PF00294">
    <property type="entry name" value="PfkB"/>
    <property type="match status" value="1"/>
</dbReference>
<dbReference type="EC" id="2.7.1.15" evidence="10"/>
<evidence type="ECO:0000256" key="2">
    <source>
        <dbReference type="ARBA" id="ARBA00022679"/>
    </source>
</evidence>
<comment type="function">
    <text evidence="10">Catalyzes the phosphorylation of ribose at O-5 in a reaction requiring ATP and magnesium. The resulting D-ribose-5-phosphate can then be used either for sythesis of nucleotides, histidine, and tryptophan, or as a component of the pentose phosphate pathway.</text>
</comment>
<dbReference type="AlphaFoldDB" id="A0A7R8Z4Q5"/>
<comment type="cofactor">
    <cofactor evidence="10">
        <name>Mg(2+)</name>
        <dbReference type="ChEBI" id="CHEBI:18420"/>
    </cofactor>
    <text evidence="10">Requires a divalent cation, most likely magnesium in vivo, as an electrophilic catalyst to aid phosphoryl group transfer. It is the chelate of the metal and the nucleotide that is the actual substrate.</text>
</comment>
<dbReference type="Gene3D" id="3.40.1190.20">
    <property type="match status" value="1"/>
</dbReference>
<comment type="activity regulation">
    <text evidence="10">Activated by a monovalent cation that binds near, but not in, the active site. The most likely occupant of the site in vivo is potassium. Ion binding induces a conformational change that may alter substrate affinity.</text>
</comment>
<feature type="active site" description="Proton acceptor" evidence="10">
    <location>
        <position position="473"/>
    </location>
</feature>
<dbReference type="CDD" id="cd00037">
    <property type="entry name" value="CLECT"/>
    <property type="match status" value="2"/>
</dbReference>
<accession>A0A7R8Z4Q5</accession>
<evidence type="ECO:0000256" key="10">
    <source>
        <dbReference type="HAMAP-Rule" id="MF_03215"/>
    </source>
</evidence>
<dbReference type="GO" id="GO:0046872">
    <property type="term" value="F:metal ion binding"/>
    <property type="evidence" value="ECO:0007669"/>
    <property type="project" value="UniProtKB-KW"/>
</dbReference>
<feature type="binding site" evidence="10">
    <location>
        <position position="505"/>
    </location>
    <ligand>
        <name>K(+)</name>
        <dbReference type="ChEBI" id="CHEBI:29103"/>
    </ligand>
</feature>
<evidence type="ECO:0000313" key="12">
    <source>
        <dbReference type="EMBL" id="CAD7194467.1"/>
    </source>
</evidence>
<dbReference type="GO" id="GO:0004747">
    <property type="term" value="F:ribokinase activity"/>
    <property type="evidence" value="ECO:0007669"/>
    <property type="project" value="UniProtKB-UniRule"/>
</dbReference>
<evidence type="ECO:0000256" key="1">
    <source>
        <dbReference type="ARBA" id="ARBA00022490"/>
    </source>
</evidence>
<reference evidence="12" key="1">
    <citation type="submission" date="2020-11" db="EMBL/GenBank/DDBJ databases">
        <authorList>
            <person name="Tran Van P."/>
        </authorList>
    </citation>
    <scope>NUCLEOTIDE SEQUENCE</scope>
</reference>
<dbReference type="GO" id="GO:0005829">
    <property type="term" value="C:cytosol"/>
    <property type="evidence" value="ECO:0007669"/>
    <property type="project" value="TreeGrafter"/>
</dbReference>
<dbReference type="InterPro" id="IPR029056">
    <property type="entry name" value="Ribokinase-like"/>
</dbReference>
<keyword evidence="3 10" id="KW-0479">Metal-binding</keyword>
<feature type="binding site" evidence="10">
    <location>
        <position position="358"/>
    </location>
    <ligand>
        <name>substrate</name>
    </ligand>
</feature>
<dbReference type="SUPFAM" id="SSF56436">
    <property type="entry name" value="C-type lectin-like"/>
    <property type="match status" value="2"/>
</dbReference>
<dbReference type="Pfam" id="PF00059">
    <property type="entry name" value="Lectin_C"/>
    <property type="match status" value="1"/>
</dbReference>
<dbReference type="EMBL" id="OA564491">
    <property type="protein sequence ID" value="CAD7194467.1"/>
    <property type="molecule type" value="Genomic_DNA"/>
</dbReference>
<feature type="binding site" evidence="10">
    <location>
        <position position="467"/>
    </location>
    <ligand>
        <name>K(+)</name>
        <dbReference type="ChEBI" id="CHEBI:29103"/>
    </ligand>
</feature>
<dbReference type="SUPFAM" id="SSF53613">
    <property type="entry name" value="Ribokinase-like"/>
    <property type="match status" value="1"/>
</dbReference>
<sequence>MLGLVAQTRASFQLVRDVGYYKYHTNKATWQEAQDTCRREDSNLFLVNTPQEMEAIGEIMHRHGVRYVYSGFHDLFLHGQYVTVFGDLLSKCCLEEWEEGALSPSPAYNCGSVSKEHKLALQDCSKKLPFICENPLWFDYEYFPGVGYYKLFTSGENWVGAHKRCTLDGAHLAVINSETEADVFRQLLARFPTLNNTDHDHRALVGFHAIYDTTSPDDCKKFYTVHVRGPSPGWYSHRLPLPGETLHGTKFVMGFGGKGANQCVAAAKLGAATTMVTKLGDDVFGRDYLETLRKNGVNTDYVHISKTSATGMAQITVADNGENQIVIAAGANHELSPSDVDAAADVIHAADVLIFQFETPIETTIHTLKLKGKGNGVSIVNAAPAIENPDPQLMKLCDVFCVNETEAGMIVRDNVQTVECASRAVGKLLDMGCNKVILTLGHQGAVFATQEDRTPIHVHSPKMKAVDTTGAGDMFIGALGYYLAYHKLLPLKEVVRRSCEVAAISVLRLGTQSSFPSREELPASLFQ</sequence>
<dbReference type="PANTHER" id="PTHR10584:SF166">
    <property type="entry name" value="RIBOKINASE"/>
    <property type="match status" value="1"/>
</dbReference>
<evidence type="ECO:0000256" key="4">
    <source>
        <dbReference type="ARBA" id="ARBA00022741"/>
    </source>
</evidence>
<dbReference type="InterPro" id="IPR001304">
    <property type="entry name" value="C-type_lectin-like"/>
</dbReference>
<evidence type="ECO:0000256" key="9">
    <source>
        <dbReference type="ARBA" id="ARBA00023277"/>
    </source>
</evidence>
<feature type="binding site" evidence="10">
    <location>
        <position position="510"/>
    </location>
    <ligand>
        <name>K(+)</name>
        <dbReference type="ChEBI" id="CHEBI:29103"/>
    </ligand>
</feature>
<dbReference type="PRINTS" id="PR00990">
    <property type="entry name" value="RIBOKINASE"/>
</dbReference>
<comment type="caution">
    <text evidence="10">Lacks conserved residue(s) required for the propagation of feature annotation.</text>
</comment>
<keyword evidence="6 10" id="KW-0067">ATP-binding</keyword>
<comment type="pathway">
    <text evidence="10">Carbohydrate metabolism; D-ribose degradation; D-ribose 5-phosphate from beta-D-ribopyranose: step 2/2.</text>
</comment>
<dbReference type="NCBIfam" id="TIGR02152">
    <property type="entry name" value="D_ribokin_bact"/>
    <property type="match status" value="1"/>
</dbReference>
<keyword evidence="2 10" id="KW-0808">Transferase</keyword>
<keyword evidence="5 10" id="KW-0418">Kinase</keyword>
<dbReference type="Gene3D" id="3.10.100.10">
    <property type="entry name" value="Mannose-Binding Protein A, subunit A"/>
    <property type="match status" value="2"/>
</dbReference>
<dbReference type="InterPro" id="IPR016186">
    <property type="entry name" value="C-type_lectin-like/link_sf"/>
</dbReference>
<comment type="subunit">
    <text evidence="10">Homodimer.</text>
</comment>
<comment type="subcellular location">
    <subcellularLocation>
        <location evidence="10">Cytoplasm</location>
    </subcellularLocation>
    <subcellularLocation>
        <location evidence="10">Nucleus</location>
    </subcellularLocation>
</comment>
<evidence type="ECO:0000256" key="5">
    <source>
        <dbReference type="ARBA" id="ARBA00022777"/>
    </source>
</evidence>
<gene>
    <name evidence="12" type="ORF">TDIB3V08_LOCUS891</name>
</gene>
<keyword evidence="9 10" id="KW-0119">Carbohydrate metabolism</keyword>
<feature type="binding site" evidence="10">
    <location>
        <position position="508"/>
    </location>
    <ligand>
        <name>K(+)</name>
        <dbReference type="ChEBI" id="CHEBI:29103"/>
    </ligand>
</feature>
<evidence type="ECO:0000256" key="6">
    <source>
        <dbReference type="ARBA" id="ARBA00022840"/>
    </source>
</evidence>
<name>A0A7R8Z4Q5_TIMDO</name>
<keyword evidence="4 10" id="KW-0547">Nucleotide-binding</keyword>
<dbReference type="InterPro" id="IPR002139">
    <property type="entry name" value="Ribo/fructo_kinase"/>
</dbReference>
<feature type="binding site" evidence="10">
    <location>
        <begin position="472"/>
        <end position="473"/>
    </location>
    <ligand>
        <name>ATP</name>
        <dbReference type="ChEBI" id="CHEBI:30616"/>
    </ligand>
</feature>
<feature type="binding site" evidence="10">
    <location>
        <position position="514"/>
    </location>
    <ligand>
        <name>K(+)</name>
        <dbReference type="ChEBI" id="CHEBI:29103"/>
    </ligand>
</feature>
<feature type="binding site" evidence="10">
    <location>
        <position position="403"/>
    </location>
    <ligand>
        <name>ATP</name>
        <dbReference type="ChEBI" id="CHEBI:30616"/>
    </ligand>
</feature>
<evidence type="ECO:0000256" key="7">
    <source>
        <dbReference type="ARBA" id="ARBA00022842"/>
    </source>
</evidence>
<keyword evidence="8 10" id="KW-0630">Potassium</keyword>
<keyword evidence="1 10" id="KW-0963">Cytoplasm</keyword>
<dbReference type="PANTHER" id="PTHR10584">
    <property type="entry name" value="SUGAR KINASE"/>
    <property type="match status" value="1"/>
</dbReference>
<protein>
    <recommendedName>
        <fullName evidence="10">Ribokinase</fullName>
        <shortName evidence="10">RK</shortName>
        <ecNumber evidence="10">2.7.1.15</ecNumber>
    </recommendedName>
</protein>
<dbReference type="HAMAP" id="MF_01987">
    <property type="entry name" value="Ribokinase"/>
    <property type="match status" value="1"/>
</dbReference>
<dbReference type="InterPro" id="IPR011611">
    <property type="entry name" value="PfkB_dom"/>
</dbReference>
<organism evidence="12">
    <name type="scientific">Timema douglasi</name>
    <name type="common">Walking stick</name>
    <dbReference type="NCBI Taxonomy" id="61478"/>
    <lineage>
        <taxon>Eukaryota</taxon>
        <taxon>Metazoa</taxon>
        <taxon>Ecdysozoa</taxon>
        <taxon>Arthropoda</taxon>
        <taxon>Hexapoda</taxon>
        <taxon>Insecta</taxon>
        <taxon>Pterygota</taxon>
        <taxon>Neoptera</taxon>
        <taxon>Polyneoptera</taxon>
        <taxon>Phasmatodea</taxon>
        <taxon>Timematodea</taxon>
        <taxon>Timematoidea</taxon>
        <taxon>Timematidae</taxon>
        <taxon>Timema</taxon>
    </lineage>
</organism>
<proteinExistence type="inferred from homology"/>
<feature type="binding site" evidence="10">
    <location>
        <begin position="257"/>
        <end position="261"/>
    </location>
    <ligand>
        <name>substrate</name>
    </ligand>
</feature>
<keyword evidence="7 10" id="KW-0460">Magnesium</keyword>
<feature type="domain" description="C-type lectin" evidence="11">
    <location>
        <begin position="21"/>
        <end position="133"/>
    </location>
</feature>
<feature type="binding site" evidence="10">
    <location>
        <position position="469"/>
    </location>
    <ligand>
        <name>K(+)</name>
        <dbReference type="ChEBI" id="CHEBI:29103"/>
    </ligand>
</feature>
<evidence type="ECO:0000256" key="8">
    <source>
        <dbReference type="ARBA" id="ARBA00022958"/>
    </source>
</evidence>
<dbReference type="CDD" id="cd01174">
    <property type="entry name" value="ribokinase"/>
    <property type="match status" value="1"/>
</dbReference>
<dbReference type="GO" id="GO:0005634">
    <property type="term" value="C:nucleus"/>
    <property type="evidence" value="ECO:0007669"/>
    <property type="project" value="UniProtKB-SubCell"/>
</dbReference>
<dbReference type="PROSITE" id="PS50041">
    <property type="entry name" value="C_TYPE_LECTIN_2"/>
    <property type="match status" value="1"/>
</dbReference>
<comment type="catalytic activity">
    <reaction evidence="10">
        <text>D-ribose + ATP = D-ribose 5-phosphate + ADP + H(+)</text>
        <dbReference type="Rhea" id="RHEA:13697"/>
        <dbReference type="ChEBI" id="CHEBI:15378"/>
        <dbReference type="ChEBI" id="CHEBI:30616"/>
        <dbReference type="ChEBI" id="CHEBI:47013"/>
        <dbReference type="ChEBI" id="CHEBI:78346"/>
        <dbReference type="ChEBI" id="CHEBI:456216"/>
        <dbReference type="EC" id="2.7.1.15"/>
    </reaction>
</comment>
<dbReference type="UniPathway" id="UPA00916">
    <property type="reaction ID" value="UER00889"/>
</dbReference>